<feature type="transmembrane region" description="Helical" evidence="2">
    <location>
        <begin position="64"/>
        <end position="81"/>
    </location>
</feature>
<keyword evidence="2" id="KW-1133">Transmembrane helix</keyword>
<sequence>MLNHDTGHMDWQDPGSASPNNGYINPNNLYDQMTHVGREALSDASSQSFAQNEDAGTNKHAKEFFLVVLAIMILVFFFIPGHS</sequence>
<evidence type="ECO:0000256" key="2">
    <source>
        <dbReference type="SAM" id="Phobius"/>
    </source>
</evidence>
<gene>
    <name evidence="3" type="ORF">HKX06_14430</name>
</gene>
<dbReference type="RefSeq" id="WP_170170871.1">
    <property type="nucleotide sequence ID" value="NZ_JABEOU010000038.1"/>
</dbReference>
<protein>
    <submittedName>
        <fullName evidence="3">Uncharacterized protein</fullName>
    </submittedName>
</protein>
<feature type="compositionally biased region" description="Polar residues" evidence="1">
    <location>
        <begin position="15"/>
        <end position="24"/>
    </location>
</feature>
<evidence type="ECO:0000256" key="1">
    <source>
        <dbReference type="SAM" id="MobiDB-lite"/>
    </source>
</evidence>
<evidence type="ECO:0000313" key="4">
    <source>
        <dbReference type="Proteomes" id="UP000550136"/>
    </source>
</evidence>
<proteinExistence type="predicted"/>
<organism evidence="3 4">
    <name type="scientific">Sphingomonas paucimobilis</name>
    <name type="common">Pseudomonas paucimobilis</name>
    <dbReference type="NCBI Taxonomy" id="13689"/>
    <lineage>
        <taxon>Bacteria</taxon>
        <taxon>Pseudomonadati</taxon>
        <taxon>Pseudomonadota</taxon>
        <taxon>Alphaproteobacteria</taxon>
        <taxon>Sphingomonadales</taxon>
        <taxon>Sphingomonadaceae</taxon>
        <taxon>Sphingomonas</taxon>
    </lineage>
</organism>
<keyword evidence="2" id="KW-0472">Membrane</keyword>
<name>A0A7Y2KQZ5_SPHPI</name>
<dbReference type="Proteomes" id="UP000550136">
    <property type="component" value="Unassembled WGS sequence"/>
</dbReference>
<accession>A0A7Y2KQZ5</accession>
<dbReference type="EMBL" id="JABEOU010000038">
    <property type="protein sequence ID" value="NNG58564.1"/>
    <property type="molecule type" value="Genomic_DNA"/>
</dbReference>
<comment type="caution">
    <text evidence="3">The sequence shown here is derived from an EMBL/GenBank/DDBJ whole genome shotgun (WGS) entry which is preliminary data.</text>
</comment>
<feature type="region of interest" description="Disordered" evidence="1">
    <location>
        <begin position="1"/>
        <end position="24"/>
    </location>
</feature>
<reference evidence="3 4" key="1">
    <citation type="submission" date="2020-05" db="EMBL/GenBank/DDBJ databases">
        <title>Draft Genome Sequences of Sphingomonas sp. Isolated from the International Space Station.</title>
        <authorList>
            <person name="Bijlani S."/>
            <person name="Singh N.K."/>
            <person name="Mason C.E."/>
            <person name="Wang C.C."/>
            <person name="Venkateswaran K."/>
        </authorList>
    </citation>
    <scope>NUCLEOTIDE SEQUENCE [LARGE SCALE GENOMIC DNA]</scope>
    <source>
        <strain evidence="3 4">FKI-L5-BR-P1</strain>
    </source>
</reference>
<keyword evidence="2" id="KW-0812">Transmembrane</keyword>
<dbReference type="AlphaFoldDB" id="A0A7Y2KQZ5"/>
<feature type="compositionally biased region" description="Basic and acidic residues" evidence="1">
    <location>
        <begin position="1"/>
        <end position="11"/>
    </location>
</feature>
<evidence type="ECO:0000313" key="3">
    <source>
        <dbReference type="EMBL" id="NNG58564.1"/>
    </source>
</evidence>